<organism evidence="1 2">
    <name type="scientific">Petrotoga sibirica</name>
    <dbReference type="NCBI Taxonomy" id="156202"/>
    <lineage>
        <taxon>Bacteria</taxon>
        <taxon>Thermotogati</taxon>
        <taxon>Thermotogota</taxon>
        <taxon>Thermotogae</taxon>
        <taxon>Petrotogales</taxon>
        <taxon>Petrotogaceae</taxon>
        <taxon>Petrotoga</taxon>
    </lineage>
</organism>
<dbReference type="EMBL" id="SODZ01000003">
    <property type="protein sequence ID" value="TDX16332.1"/>
    <property type="molecule type" value="Genomic_DNA"/>
</dbReference>
<protein>
    <submittedName>
        <fullName evidence="1">Uncharacterized protein</fullName>
    </submittedName>
</protein>
<name>A0A4R8EUR9_9BACT</name>
<accession>A0A4R8EUR9</accession>
<gene>
    <name evidence="1" type="ORF">C8D74_1037</name>
</gene>
<proteinExistence type="predicted"/>
<keyword evidence="2" id="KW-1185">Reference proteome</keyword>
<dbReference type="AlphaFoldDB" id="A0A4R8EUR9"/>
<evidence type="ECO:0000313" key="2">
    <source>
        <dbReference type="Proteomes" id="UP000294817"/>
    </source>
</evidence>
<comment type="caution">
    <text evidence="1">The sequence shown here is derived from an EMBL/GenBank/DDBJ whole genome shotgun (WGS) entry which is preliminary data.</text>
</comment>
<reference evidence="1 2" key="1">
    <citation type="submission" date="2019-03" db="EMBL/GenBank/DDBJ databases">
        <title>Genomic Encyclopedia of Type Strains, Phase IV (KMG-IV): sequencing the most valuable type-strain genomes for metagenomic binning, comparative biology and taxonomic classification.</title>
        <authorList>
            <person name="Goeker M."/>
        </authorList>
    </citation>
    <scope>NUCLEOTIDE SEQUENCE [LARGE SCALE GENOMIC DNA]</scope>
    <source>
        <strain evidence="1 2">DSM 13575</strain>
    </source>
</reference>
<dbReference type="RefSeq" id="WP_103877121.1">
    <property type="nucleotide sequence ID" value="NZ_SODZ01000003.1"/>
</dbReference>
<sequence>MISLKEKLLMKTLYHKFNNQLPQLATEIGYKRGNKNLFFVFYALKANSEKYVSYDLIKNGSEFIFTLEVGKDKHHLKLETKENYKFCYFVSINDEMNIDEFAQIEPKLINE</sequence>
<evidence type="ECO:0000313" key="1">
    <source>
        <dbReference type="EMBL" id="TDX16332.1"/>
    </source>
</evidence>
<dbReference type="Proteomes" id="UP000294817">
    <property type="component" value="Unassembled WGS sequence"/>
</dbReference>